<evidence type="ECO:0000313" key="3">
    <source>
        <dbReference type="Proteomes" id="UP000071778"/>
    </source>
</evidence>
<organism evidence="2 3">
    <name type="scientific">Collimonas arenae</name>
    <dbReference type="NCBI Taxonomy" id="279058"/>
    <lineage>
        <taxon>Bacteria</taxon>
        <taxon>Pseudomonadati</taxon>
        <taxon>Pseudomonadota</taxon>
        <taxon>Betaproteobacteria</taxon>
        <taxon>Burkholderiales</taxon>
        <taxon>Oxalobacteraceae</taxon>
        <taxon>Collimonas</taxon>
    </lineage>
</organism>
<dbReference type="InterPro" id="IPR014756">
    <property type="entry name" value="Ig_E-set"/>
</dbReference>
<protein>
    <submittedName>
        <fullName evidence="2">IPT/TIG domain protein</fullName>
    </submittedName>
</protein>
<dbReference type="Gene3D" id="2.60.40.10">
    <property type="entry name" value="Immunoglobulins"/>
    <property type="match status" value="3"/>
</dbReference>
<evidence type="ECO:0000313" key="2">
    <source>
        <dbReference type="EMBL" id="AMP08778.1"/>
    </source>
</evidence>
<feature type="domain" description="IPT/TIG" evidence="1">
    <location>
        <begin position="28"/>
        <end position="100"/>
    </location>
</feature>
<accession>A0A127QFF1</accession>
<sequence length="621" mass="62085">MLGLAGCGGGGGSSSTPTATAPAATVNIMALSTSSAAPGATVTITGSGFKNVTAITIGGTAVTFSIVSDTQIAITVPVNPVSGSITLSGPGFSVQSATSFSSSQPAPLITGVSASNIPAGGNFTIQGSNLDKVSGYSIGGVNLAVVSSSATSATLTMPAQAISGLLTLNVGSAAISSAYQINGYVPATIAAMLPQIGIVGSNVTINGNGLAAVTTIRFANGTLASATAASNNTVAFSVPPGAMSGPLTVRDPYQEVQSASTFTVEPSVVPTSLLSATSGSTVVLTIAGSNLNIVTSAKVGSSNATIVSSSNTQLVLNVSLGTSGIVTLSAPGQTNVNAGSIDSTGNVGLWISNVDFVHVFDKSATDPTLRLTPGRPALVRATVLAPVAGTKSPVVNLVASSSSGASLGTLSMSGPANLPTAKDDYSLNSSFNAVLPAAWVQPGVKVGIRVLAGNGSSPASQDVTPTVGTATAMRVILVPLTVGSATGVLPTSLSDVQKALARVYPYANGNIVVQKRAPLVISGATDTTTMNWAAPSTSWKLRVKSKVRILSIMVSYRCITRFPARSSPAWAMSATGPKAVVRRLPPLAWTGLPAPVRAIRSTTSGRNGRPSWCTRWATTIR</sequence>
<keyword evidence="3" id="KW-1185">Reference proteome</keyword>
<feature type="domain" description="IPT/TIG" evidence="1">
    <location>
        <begin position="188"/>
        <end position="261"/>
    </location>
</feature>
<gene>
    <name evidence="2" type="ORF">CAter282_0982</name>
</gene>
<reference evidence="2 3" key="1">
    <citation type="submission" date="2015-11" db="EMBL/GenBank/DDBJ databases">
        <title>Exploring the genomic traits of fungus-feeding bacterial genus Collimonas.</title>
        <authorList>
            <person name="Song C."/>
            <person name="Schmidt R."/>
            <person name="de Jager V."/>
            <person name="Krzyzanowska D."/>
            <person name="Jongedijk E."/>
            <person name="Cankar K."/>
            <person name="Beekwilder J."/>
            <person name="van Veen A."/>
            <person name="de Boer W."/>
            <person name="van Veen J.A."/>
            <person name="Garbeva P."/>
        </authorList>
    </citation>
    <scope>NUCLEOTIDE SEQUENCE [LARGE SCALE GENOMIC DNA]</scope>
    <source>
        <strain evidence="2 3">Ter282</strain>
    </source>
</reference>
<evidence type="ECO:0000259" key="1">
    <source>
        <dbReference type="Pfam" id="PF01833"/>
    </source>
</evidence>
<dbReference type="Proteomes" id="UP000071778">
    <property type="component" value="Chromosome"/>
</dbReference>
<dbReference type="Pfam" id="PF01833">
    <property type="entry name" value="TIG"/>
    <property type="match status" value="3"/>
</dbReference>
<dbReference type="PATRIC" id="fig|279058.18.peg.971"/>
<dbReference type="SUPFAM" id="SSF81296">
    <property type="entry name" value="E set domains"/>
    <property type="match status" value="3"/>
</dbReference>
<feature type="domain" description="IPT/TIG" evidence="1">
    <location>
        <begin position="107"/>
        <end position="172"/>
    </location>
</feature>
<dbReference type="InterPro" id="IPR002909">
    <property type="entry name" value="IPT_dom"/>
</dbReference>
<dbReference type="AlphaFoldDB" id="A0A127QFF1"/>
<dbReference type="InterPro" id="IPR013783">
    <property type="entry name" value="Ig-like_fold"/>
</dbReference>
<name>A0A127QFF1_9BURK</name>
<dbReference type="EMBL" id="CP013235">
    <property type="protein sequence ID" value="AMP08778.1"/>
    <property type="molecule type" value="Genomic_DNA"/>
</dbReference>
<proteinExistence type="predicted"/>